<sequence length="874" mass="97128">MLTSIPSSLYSLGCGTNTPDGDTSATESSDESPSCLSVLYTATQHTPTSVTLTANRVRQVKGKEKKRKKSMEANKKTFREGSRRSSRLKSSVPELPGGDESSFSVWESWLDRWTDDYEQALSNQYSTALQNLLECHSPEPRHRPTEQDRIVLATSNNVLVSSTQTSPGRIGQNCKALKATRDLPAESLIVEYRGKVMLQQQFEANDSYFRRPYPFVLYYSKLLEMGICVDARLYGNEARFVRRSCTPNAEVRHCVEDGLVHFYIYSITEITKDNEITISFDFDYTGCNYQVVCACQHESPGCHIFSHNKLLVEGEAETQREARHKKCRNRDKDGFEQNLDSDGDVTSRESDTARLLDAKQRRLSPVRLACHQDTEHNDDEEEKPSTVSSEIEMEPEEQINERRKKMAIPSLQTREERKMEAIMQAIAKMEKREKRREQALERIGCGSVKYEGKIESKETTPETAEPPSLHPVLQVVEPEPVKEELTNKMTPARVNRSKQRRSFTRNRTHIGQQRRRNRTQSGCSEPPPSSPDTPDSLVLPTVTESQGIVPASPVSGQSDDAVVVAVATEAAVVAAVAVPVSPVAMETSLPTTPICSKGNARYPKTKKHLVSEWLSEKPERLLMDFPSEPSLRITTDPTVLATTLNSLPGLTHSPQLYTTPKHYIRFGSPFMAKPRKKKLGLDSSFGSCKKRWLKQAMDETAAVDECNSPLDHESTLLGGSGQDTPQSDSPTQSTGSHELITPLKKRRLRESHEDNTSETMPSDGGDTPMGDLPDVDADVEAFATVGCTTPNKMESGEMGTVEEMVRNGFGPVYSPVTPTPTASLPSCPAQYENISSPESSPEAKHTDCSIEVCYIGFPISHHSPFAPRSSKLTS</sequence>
<feature type="region of interest" description="Disordered" evidence="3">
    <location>
        <begin position="366"/>
        <end position="401"/>
    </location>
</feature>
<keyword evidence="2" id="KW-0175">Coiled coil</keyword>
<feature type="region of interest" description="Disordered" evidence="3">
    <location>
        <begin position="452"/>
        <end position="539"/>
    </location>
</feature>
<dbReference type="SUPFAM" id="SSF82199">
    <property type="entry name" value="SET domain"/>
    <property type="match status" value="1"/>
</dbReference>
<organism evidence="5 6">
    <name type="scientific">Eptatretus burgeri</name>
    <name type="common">Inshore hagfish</name>
    <dbReference type="NCBI Taxonomy" id="7764"/>
    <lineage>
        <taxon>Eukaryota</taxon>
        <taxon>Metazoa</taxon>
        <taxon>Chordata</taxon>
        <taxon>Craniata</taxon>
        <taxon>Vertebrata</taxon>
        <taxon>Cyclostomata</taxon>
        <taxon>Myxini</taxon>
        <taxon>Myxiniformes</taxon>
        <taxon>Myxinidae</taxon>
        <taxon>Eptatretinae</taxon>
        <taxon>Eptatretus</taxon>
    </lineage>
</organism>
<feature type="compositionally biased region" description="Basic residues" evidence="3">
    <location>
        <begin position="495"/>
        <end position="518"/>
    </location>
</feature>
<evidence type="ECO:0000313" key="6">
    <source>
        <dbReference type="Proteomes" id="UP000694388"/>
    </source>
</evidence>
<dbReference type="GO" id="GO:0006355">
    <property type="term" value="P:regulation of DNA-templated transcription"/>
    <property type="evidence" value="ECO:0007669"/>
    <property type="project" value="TreeGrafter"/>
</dbReference>
<reference evidence="5" key="1">
    <citation type="submission" date="2025-08" db="UniProtKB">
        <authorList>
            <consortium name="Ensembl"/>
        </authorList>
    </citation>
    <scope>IDENTIFICATION</scope>
</reference>
<dbReference type="GO" id="GO:0006325">
    <property type="term" value="P:chromatin organization"/>
    <property type="evidence" value="ECO:0007669"/>
    <property type="project" value="UniProtKB-KW"/>
</dbReference>
<dbReference type="Proteomes" id="UP000694388">
    <property type="component" value="Unplaced"/>
</dbReference>
<dbReference type="OMA" id="KVECACH"/>
<dbReference type="Ensembl" id="ENSEBUT00000002935.1">
    <property type="protein sequence ID" value="ENSEBUP00000002579.1"/>
    <property type="gene ID" value="ENSEBUG00000001985.1"/>
</dbReference>
<dbReference type="PANTHER" id="PTHR46462:SF2">
    <property type="entry name" value="INACTIVE HISTONE-LYSINE N-METHYLTRANSFERASE 2E"/>
    <property type="match status" value="1"/>
</dbReference>
<dbReference type="GO" id="GO:0070210">
    <property type="term" value="C:Rpd3L-Expanded complex"/>
    <property type="evidence" value="ECO:0007669"/>
    <property type="project" value="TreeGrafter"/>
</dbReference>
<dbReference type="AlphaFoldDB" id="A0A8C4N7R9"/>
<name>A0A8C4N7R9_EPTBU</name>
<feature type="coiled-coil region" evidence="2">
    <location>
        <begin position="412"/>
        <end position="442"/>
    </location>
</feature>
<keyword evidence="1" id="KW-0156">Chromatin regulator</keyword>
<dbReference type="InterPro" id="IPR046341">
    <property type="entry name" value="SET_dom_sf"/>
</dbReference>
<dbReference type="PANTHER" id="PTHR46462">
    <property type="entry name" value="UPSET, ISOFORM A"/>
    <property type="match status" value="1"/>
</dbReference>
<accession>A0A8C4N7R9</accession>
<feature type="compositionally biased region" description="Basic and acidic residues" evidence="3">
    <location>
        <begin position="70"/>
        <end position="83"/>
    </location>
</feature>
<feature type="region of interest" description="Disordered" evidence="3">
    <location>
        <begin position="1"/>
        <end position="34"/>
    </location>
</feature>
<dbReference type="Gene3D" id="2.170.270.10">
    <property type="entry name" value="SET domain"/>
    <property type="match status" value="1"/>
</dbReference>
<dbReference type="GO" id="GO:0034967">
    <property type="term" value="C:Set3 complex"/>
    <property type="evidence" value="ECO:0007669"/>
    <property type="project" value="TreeGrafter"/>
</dbReference>
<evidence type="ECO:0000259" key="4">
    <source>
        <dbReference type="PROSITE" id="PS50280"/>
    </source>
</evidence>
<dbReference type="Pfam" id="PF00856">
    <property type="entry name" value="SET"/>
    <property type="match status" value="1"/>
</dbReference>
<evidence type="ECO:0000256" key="3">
    <source>
        <dbReference type="SAM" id="MobiDB-lite"/>
    </source>
</evidence>
<dbReference type="GeneTree" id="ENSGT00940000157862"/>
<feature type="compositionally biased region" description="Polar residues" evidence="3">
    <location>
        <begin position="722"/>
        <end position="736"/>
    </location>
</feature>
<dbReference type="SMART" id="SM00317">
    <property type="entry name" value="SET"/>
    <property type="match status" value="1"/>
</dbReference>
<feature type="region of interest" description="Disordered" evidence="3">
    <location>
        <begin position="58"/>
        <end position="100"/>
    </location>
</feature>
<feature type="compositionally biased region" description="Basic residues" evidence="3">
    <location>
        <begin position="58"/>
        <end position="69"/>
    </location>
</feature>
<feature type="region of interest" description="Disordered" evidence="3">
    <location>
        <begin position="706"/>
        <end position="773"/>
    </location>
</feature>
<evidence type="ECO:0000256" key="1">
    <source>
        <dbReference type="ARBA" id="ARBA00022853"/>
    </source>
</evidence>
<dbReference type="PROSITE" id="PS50280">
    <property type="entry name" value="SET"/>
    <property type="match status" value="1"/>
</dbReference>
<dbReference type="InterPro" id="IPR001214">
    <property type="entry name" value="SET_dom"/>
</dbReference>
<evidence type="ECO:0000313" key="5">
    <source>
        <dbReference type="Ensembl" id="ENSEBUP00000002579.1"/>
    </source>
</evidence>
<keyword evidence="6" id="KW-1185">Reference proteome</keyword>
<protein>
    <submittedName>
        <fullName evidence="5">Lysine (K)-specific methyltransferase 2E</fullName>
    </submittedName>
</protein>
<proteinExistence type="predicted"/>
<feature type="domain" description="SET" evidence="4">
    <location>
        <begin position="156"/>
        <end position="281"/>
    </location>
</feature>
<evidence type="ECO:0000256" key="2">
    <source>
        <dbReference type="SAM" id="Coils"/>
    </source>
</evidence>
<feature type="region of interest" description="Disordered" evidence="3">
    <location>
        <begin position="321"/>
        <end position="351"/>
    </location>
</feature>
<reference evidence="5" key="2">
    <citation type="submission" date="2025-09" db="UniProtKB">
        <authorList>
            <consortium name="Ensembl"/>
        </authorList>
    </citation>
    <scope>IDENTIFICATION</scope>
</reference>